<dbReference type="RefSeq" id="WP_084856329.1">
    <property type="nucleotide sequence ID" value="NZ_JAOTEI010000055.1"/>
</dbReference>
<accession>A0A1X0ZXJ5</accession>
<name>A0A1X0ZXJ5_PSEPU</name>
<proteinExistence type="predicted"/>
<dbReference type="AlphaFoldDB" id="A0A1X0ZXJ5"/>
<dbReference type="EMBL" id="NBWC01000014">
    <property type="protein sequence ID" value="ORL64346.1"/>
    <property type="molecule type" value="Genomic_DNA"/>
</dbReference>
<evidence type="ECO:0000313" key="1">
    <source>
        <dbReference type="EMBL" id="ORL64346.1"/>
    </source>
</evidence>
<evidence type="ECO:0000313" key="2">
    <source>
        <dbReference type="Proteomes" id="UP000193675"/>
    </source>
</evidence>
<dbReference type="Proteomes" id="UP000193675">
    <property type="component" value="Unassembled WGS sequence"/>
</dbReference>
<protein>
    <submittedName>
        <fullName evidence="1">Uncharacterized protein</fullName>
    </submittedName>
</protein>
<comment type="caution">
    <text evidence="1">The sequence shown here is derived from an EMBL/GenBank/DDBJ whole genome shotgun (WGS) entry which is preliminary data.</text>
</comment>
<organism evidence="1 2">
    <name type="scientific">Pseudomonas putida</name>
    <name type="common">Arthrobacter siderocapsulatus</name>
    <dbReference type="NCBI Taxonomy" id="303"/>
    <lineage>
        <taxon>Bacteria</taxon>
        <taxon>Pseudomonadati</taxon>
        <taxon>Pseudomonadota</taxon>
        <taxon>Gammaproteobacteria</taxon>
        <taxon>Pseudomonadales</taxon>
        <taxon>Pseudomonadaceae</taxon>
        <taxon>Pseudomonas</taxon>
    </lineage>
</organism>
<reference evidence="1 2" key="1">
    <citation type="submission" date="2017-04" db="EMBL/GenBank/DDBJ databases">
        <title>Presence of VIM-2 positive Pseudomonas species in chickens and their surrounding environment.</title>
        <authorList>
            <person name="Zhang R."/>
        </authorList>
    </citation>
    <scope>NUCLEOTIDE SEQUENCE [LARGE SCALE GENOMIC DNA]</scope>
    <source>
        <strain evidence="1 2">DZ-C18</strain>
    </source>
</reference>
<gene>
    <name evidence="1" type="ORF">B7H17_12130</name>
</gene>
<sequence length="112" mass="12940">MTVNERPEDAFWPYWVEAARQQGFEPEIEAALFSNTEEYYFLDIDKIFYYAAHNSSYGFDEEVENMDLHEFKAGWLSHGGDPIAGKNLGADLRQKFVTAVRETLKAHARDKS</sequence>
<dbReference type="OrthoDB" id="9890730at2"/>